<evidence type="ECO:0000313" key="1">
    <source>
        <dbReference type="EMBL" id="GGO81299.1"/>
    </source>
</evidence>
<dbReference type="AlphaFoldDB" id="A0A918DTE4"/>
<name>A0A918DTE4_9ACTN</name>
<reference evidence="1" key="1">
    <citation type="journal article" date="2014" name="Int. J. Syst. Evol. Microbiol.">
        <title>Complete genome sequence of Corynebacterium casei LMG S-19264T (=DSM 44701T), isolated from a smear-ripened cheese.</title>
        <authorList>
            <consortium name="US DOE Joint Genome Institute (JGI-PGF)"/>
            <person name="Walter F."/>
            <person name="Albersmeier A."/>
            <person name="Kalinowski J."/>
            <person name="Ruckert C."/>
        </authorList>
    </citation>
    <scope>NUCLEOTIDE SEQUENCE</scope>
    <source>
        <strain evidence="1">CGMCC 4.7368</strain>
    </source>
</reference>
<dbReference type="EMBL" id="BMNH01000036">
    <property type="protein sequence ID" value="GGO81299.1"/>
    <property type="molecule type" value="Genomic_DNA"/>
</dbReference>
<accession>A0A918DTE4</accession>
<organism evidence="1 2">
    <name type="scientific">Nonomuraea cavernae</name>
    <dbReference type="NCBI Taxonomy" id="2045107"/>
    <lineage>
        <taxon>Bacteria</taxon>
        <taxon>Bacillati</taxon>
        <taxon>Actinomycetota</taxon>
        <taxon>Actinomycetes</taxon>
        <taxon>Streptosporangiales</taxon>
        <taxon>Streptosporangiaceae</taxon>
        <taxon>Nonomuraea</taxon>
    </lineage>
</organism>
<protein>
    <submittedName>
        <fullName evidence="1">Uncharacterized protein</fullName>
    </submittedName>
</protein>
<reference evidence="1" key="2">
    <citation type="submission" date="2020-09" db="EMBL/GenBank/DDBJ databases">
        <authorList>
            <person name="Sun Q."/>
            <person name="Zhou Y."/>
        </authorList>
    </citation>
    <scope>NUCLEOTIDE SEQUENCE</scope>
    <source>
        <strain evidence="1">CGMCC 4.7368</strain>
    </source>
</reference>
<gene>
    <name evidence="1" type="ORF">GCM10012289_69950</name>
</gene>
<keyword evidence="2" id="KW-1185">Reference proteome</keyword>
<evidence type="ECO:0000313" key="2">
    <source>
        <dbReference type="Proteomes" id="UP000646523"/>
    </source>
</evidence>
<sequence length="71" mass="7659">MRSTMRASRWSLIHTGAMTIAASSRSGIIGKARQPIRRAIRERLDSCGGVGAGGSRGIDMDHMITYPFPLA</sequence>
<comment type="caution">
    <text evidence="1">The sequence shown here is derived from an EMBL/GenBank/DDBJ whole genome shotgun (WGS) entry which is preliminary data.</text>
</comment>
<proteinExistence type="predicted"/>
<dbReference type="Proteomes" id="UP000646523">
    <property type="component" value="Unassembled WGS sequence"/>
</dbReference>